<dbReference type="EMBL" id="MT144461">
    <property type="protein sequence ID" value="QJA53908.1"/>
    <property type="molecule type" value="Genomic_DNA"/>
</dbReference>
<dbReference type="Gene3D" id="2.30.30.290">
    <property type="entry name" value="YopX-like domains"/>
    <property type="match status" value="1"/>
</dbReference>
<accession>A0A6H2A2B2</accession>
<sequence length="111" mass="13154">MREIKFRAWWKDTLEPIPDFMEQYNIEVLDGKDDNPFIYSQFTGRHDQTGKEIWEGDIVEGEHGVKAIIEWTQEFGRWSMRWSDGSTTPISWHVRHAIVIGNVHEHSDLLK</sequence>
<name>A0A6H2A2B2_9ZZZZ</name>
<gene>
    <name evidence="2" type="ORF">TM448A04160_0008</name>
</gene>
<evidence type="ECO:0000259" key="1">
    <source>
        <dbReference type="Pfam" id="PF09643"/>
    </source>
</evidence>
<evidence type="ECO:0000313" key="2">
    <source>
        <dbReference type="EMBL" id="QJA53908.1"/>
    </source>
</evidence>
<dbReference type="Pfam" id="PF09643">
    <property type="entry name" value="YopX"/>
    <property type="match status" value="1"/>
</dbReference>
<protein>
    <submittedName>
        <fullName evidence="2">Putative YopX protein</fullName>
    </submittedName>
</protein>
<dbReference type="InterPro" id="IPR019096">
    <property type="entry name" value="YopX_protein"/>
</dbReference>
<proteinExistence type="predicted"/>
<reference evidence="2" key="1">
    <citation type="submission" date="2020-03" db="EMBL/GenBank/DDBJ databases">
        <title>The deep terrestrial virosphere.</title>
        <authorList>
            <person name="Holmfeldt K."/>
            <person name="Nilsson E."/>
            <person name="Simone D."/>
            <person name="Lopez-Fernandez M."/>
            <person name="Wu X."/>
            <person name="de Brujin I."/>
            <person name="Lundin D."/>
            <person name="Andersson A."/>
            <person name="Bertilsson S."/>
            <person name="Dopson M."/>
        </authorList>
    </citation>
    <scope>NUCLEOTIDE SEQUENCE</scope>
    <source>
        <strain evidence="2">TM448A04160</strain>
    </source>
</reference>
<organism evidence="2">
    <name type="scientific">viral metagenome</name>
    <dbReference type="NCBI Taxonomy" id="1070528"/>
    <lineage>
        <taxon>unclassified sequences</taxon>
        <taxon>metagenomes</taxon>
        <taxon>organismal metagenomes</taxon>
    </lineage>
</organism>
<dbReference type="AlphaFoldDB" id="A0A6H2A2B2"/>
<dbReference type="InterPro" id="IPR023385">
    <property type="entry name" value="YopX-like_C"/>
</dbReference>
<feature type="domain" description="YopX protein" evidence="1">
    <location>
        <begin position="35"/>
        <end position="111"/>
    </location>
</feature>
<dbReference type="SUPFAM" id="SSF159006">
    <property type="entry name" value="YopX-like"/>
    <property type="match status" value="1"/>
</dbReference>